<reference evidence="1" key="2">
    <citation type="journal article" date="2015" name="Data Brief">
        <title>Shoot transcriptome of the giant reed, Arundo donax.</title>
        <authorList>
            <person name="Barrero R.A."/>
            <person name="Guerrero F.D."/>
            <person name="Moolhuijzen P."/>
            <person name="Goolsby J.A."/>
            <person name="Tidwell J."/>
            <person name="Bellgard S.E."/>
            <person name="Bellgard M.I."/>
        </authorList>
    </citation>
    <scope>NUCLEOTIDE SEQUENCE</scope>
    <source>
        <tissue evidence="1">Shoot tissue taken approximately 20 cm above the soil surface</tissue>
    </source>
</reference>
<proteinExistence type="predicted"/>
<evidence type="ECO:0000313" key="1">
    <source>
        <dbReference type="EMBL" id="JAD81368.1"/>
    </source>
</evidence>
<reference evidence="1" key="1">
    <citation type="submission" date="2014-09" db="EMBL/GenBank/DDBJ databases">
        <authorList>
            <person name="Magalhaes I.L.F."/>
            <person name="Oliveira U."/>
            <person name="Santos F.R."/>
            <person name="Vidigal T.H.D.A."/>
            <person name="Brescovit A.D."/>
            <person name="Santos A.J."/>
        </authorList>
    </citation>
    <scope>NUCLEOTIDE SEQUENCE</scope>
    <source>
        <tissue evidence="1">Shoot tissue taken approximately 20 cm above the soil surface</tissue>
    </source>
</reference>
<name>A0A0A9D3U7_ARUDO</name>
<sequence>MPGRSRCSTAPCRSPVTQIVHQSLNSPAIHAQEHRTVECAHGILISQLSQKG</sequence>
<protein>
    <submittedName>
        <fullName evidence="1">Uncharacterized protein</fullName>
    </submittedName>
</protein>
<accession>A0A0A9D3U7</accession>
<organism evidence="1">
    <name type="scientific">Arundo donax</name>
    <name type="common">Giant reed</name>
    <name type="synonym">Donax arundinaceus</name>
    <dbReference type="NCBI Taxonomy" id="35708"/>
    <lineage>
        <taxon>Eukaryota</taxon>
        <taxon>Viridiplantae</taxon>
        <taxon>Streptophyta</taxon>
        <taxon>Embryophyta</taxon>
        <taxon>Tracheophyta</taxon>
        <taxon>Spermatophyta</taxon>
        <taxon>Magnoliopsida</taxon>
        <taxon>Liliopsida</taxon>
        <taxon>Poales</taxon>
        <taxon>Poaceae</taxon>
        <taxon>PACMAD clade</taxon>
        <taxon>Arundinoideae</taxon>
        <taxon>Arundineae</taxon>
        <taxon>Arundo</taxon>
    </lineage>
</organism>
<dbReference type="EMBL" id="GBRH01216527">
    <property type="protein sequence ID" value="JAD81368.1"/>
    <property type="molecule type" value="Transcribed_RNA"/>
</dbReference>
<dbReference type="AlphaFoldDB" id="A0A0A9D3U7"/>